<sequence length="172" mass="19328">MFLAPSCAPVKPLDTPYNYSSNRTRAIYPTLPLQLNPCGEVSGLINQPSGRGHRIPLLTFGLSDQNLFLQFDVKGFPIYEKKILGNEASWRDMLLTQPPITAVNFEFVRRDPHGGAVTVFNPRGVTFGDLHEMSVKFAREYEAQTGEDAELSFESVGFCLLHPFTDEMEEAW</sequence>
<keyword evidence="2" id="KW-1185">Reference proteome</keyword>
<gene>
    <name evidence="1" type="ORF">PRZ48_009952</name>
</gene>
<reference evidence="1 2" key="1">
    <citation type="journal article" date="2023" name="G3 (Bethesda)">
        <title>A chromosome-level genome assembly of Zasmidium syzygii isolated from banana leaves.</title>
        <authorList>
            <person name="van Westerhoven A.C."/>
            <person name="Mehrabi R."/>
            <person name="Talebi R."/>
            <person name="Steentjes M.B.F."/>
            <person name="Corcolon B."/>
            <person name="Chong P.A."/>
            <person name="Kema G.H.J."/>
            <person name="Seidl M.F."/>
        </authorList>
    </citation>
    <scope>NUCLEOTIDE SEQUENCE [LARGE SCALE GENOMIC DNA]</scope>
    <source>
        <strain evidence="1 2">P124</strain>
    </source>
</reference>
<dbReference type="Proteomes" id="UP001305779">
    <property type="component" value="Unassembled WGS sequence"/>
</dbReference>
<organism evidence="1 2">
    <name type="scientific">Zasmidium cellare</name>
    <name type="common">Wine cellar mold</name>
    <name type="synonym">Racodium cellare</name>
    <dbReference type="NCBI Taxonomy" id="395010"/>
    <lineage>
        <taxon>Eukaryota</taxon>
        <taxon>Fungi</taxon>
        <taxon>Dikarya</taxon>
        <taxon>Ascomycota</taxon>
        <taxon>Pezizomycotina</taxon>
        <taxon>Dothideomycetes</taxon>
        <taxon>Dothideomycetidae</taxon>
        <taxon>Mycosphaerellales</taxon>
        <taxon>Mycosphaerellaceae</taxon>
        <taxon>Zasmidium</taxon>
    </lineage>
</organism>
<proteinExistence type="predicted"/>
<dbReference type="EMBL" id="JAXOVC010000007">
    <property type="protein sequence ID" value="KAK4499438.1"/>
    <property type="molecule type" value="Genomic_DNA"/>
</dbReference>
<accession>A0ABR0EE68</accession>
<evidence type="ECO:0000313" key="1">
    <source>
        <dbReference type="EMBL" id="KAK4499438.1"/>
    </source>
</evidence>
<evidence type="ECO:0000313" key="2">
    <source>
        <dbReference type="Proteomes" id="UP001305779"/>
    </source>
</evidence>
<protein>
    <submittedName>
        <fullName evidence="1">Uncharacterized protein</fullName>
    </submittedName>
</protein>
<name>A0ABR0EE68_ZASCE</name>
<comment type="caution">
    <text evidence="1">The sequence shown here is derived from an EMBL/GenBank/DDBJ whole genome shotgun (WGS) entry which is preliminary data.</text>
</comment>